<evidence type="ECO:0000313" key="1">
    <source>
        <dbReference type="EMBL" id="TRM59628.1"/>
    </source>
</evidence>
<accession>A0A550C4B8</accession>
<dbReference type="EMBL" id="VDMD01000027">
    <property type="protein sequence ID" value="TRM59628.1"/>
    <property type="molecule type" value="Genomic_DNA"/>
</dbReference>
<sequence length="380" mass="43072">MLLPQELVNDIVSHIDHGKDLQVIHDLLLASSAIFSPQICHNLHRLPVHLKATNDYSTLSSISALSADILPNVHILRIDDQPFQRLLEPRERHLPTLLDRCTGLRNAEWSFAYPEQHRRALYRAMQRQTLVSLSLTWIKFQNNAIMELGGLTLPPNLKSITLSSVSVLDGNYFLAQPVQLDGGASGIEELQTDVLSLPFARLMYRPPRPYPYGNLRALVLSTYGGSLESPDPDSSLLRANPLLSYLHLRTELNSMPSYDLSDKTALRTLVLHFYLMRTIFSVANIVIMLRTFPRPNSLERVHLIGITTNKNIEEEVEHWQAMDDVLASEEQFPALGHVHLHLSQRRLRRSNGEEASTSPARGVLELREREIGEFFDCSVQ</sequence>
<dbReference type="InterPro" id="IPR032675">
    <property type="entry name" value="LRR_dom_sf"/>
</dbReference>
<comment type="caution">
    <text evidence="1">The sequence shown here is derived from an EMBL/GenBank/DDBJ whole genome shotgun (WGS) entry which is preliminary data.</text>
</comment>
<name>A0A550C4B8_9AGAR</name>
<organism evidence="1 2">
    <name type="scientific">Schizophyllum amplum</name>
    <dbReference type="NCBI Taxonomy" id="97359"/>
    <lineage>
        <taxon>Eukaryota</taxon>
        <taxon>Fungi</taxon>
        <taxon>Dikarya</taxon>
        <taxon>Basidiomycota</taxon>
        <taxon>Agaricomycotina</taxon>
        <taxon>Agaricomycetes</taxon>
        <taxon>Agaricomycetidae</taxon>
        <taxon>Agaricales</taxon>
        <taxon>Schizophyllaceae</taxon>
        <taxon>Schizophyllum</taxon>
    </lineage>
</organism>
<proteinExistence type="predicted"/>
<gene>
    <name evidence="1" type="ORF">BD626DRAFT_507819</name>
</gene>
<dbReference type="AlphaFoldDB" id="A0A550C4B8"/>
<keyword evidence="2" id="KW-1185">Reference proteome</keyword>
<dbReference type="Gene3D" id="3.80.10.10">
    <property type="entry name" value="Ribonuclease Inhibitor"/>
    <property type="match status" value="1"/>
</dbReference>
<protein>
    <recommendedName>
        <fullName evidence="3">F-box domain-containing protein</fullName>
    </recommendedName>
</protein>
<dbReference type="OrthoDB" id="10591335at2759"/>
<evidence type="ECO:0008006" key="3">
    <source>
        <dbReference type="Google" id="ProtNLM"/>
    </source>
</evidence>
<dbReference type="Proteomes" id="UP000320762">
    <property type="component" value="Unassembled WGS sequence"/>
</dbReference>
<reference evidence="1 2" key="1">
    <citation type="journal article" date="2019" name="New Phytol.">
        <title>Comparative genomics reveals unique wood-decay strategies and fruiting body development in the Schizophyllaceae.</title>
        <authorList>
            <person name="Almasi E."/>
            <person name="Sahu N."/>
            <person name="Krizsan K."/>
            <person name="Balint B."/>
            <person name="Kovacs G.M."/>
            <person name="Kiss B."/>
            <person name="Cseklye J."/>
            <person name="Drula E."/>
            <person name="Henrissat B."/>
            <person name="Nagy I."/>
            <person name="Chovatia M."/>
            <person name="Adam C."/>
            <person name="LaButti K."/>
            <person name="Lipzen A."/>
            <person name="Riley R."/>
            <person name="Grigoriev I.V."/>
            <person name="Nagy L.G."/>
        </authorList>
    </citation>
    <scope>NUCLEOTIDE SEQUENCE [LARGE SCALE GENOMIC DNA]</scope>
    <source>
        <strain evidence="1 2">NL-1724</strain>
    </source>
</reference>
<evidence type="ECO:0000313" key="2">
    <source>
        <dbReference type="Proteomes" id="UP000320762"/>
    </source>
</evidence>